<dbReference type="RefSeq" id="WP_123422082.1">
    <property type="nucleotide sequence ID" value="NZ_JBLXEP010000007.1"/>
</dbReference>
<keyword evidence="3" id="KW-0813">Transport</keyword>
<dbReference type="AlphaFoldDB" id="A0A3N1P783"/>
<evidence type="ECO:0000259" key="9">
    <source>
        <dbReference type="Pfam" id="PF00892"/>
    </source>
</evidence>
<evidence type="ECO:0000256" key="1">
    <source>
        <dbReference type="ARBA" id="ARBA00004651"/>
    </source>
</evidence>
<comment type="subcellular location">
    <subcellularLocation>
        <location evidence="1">Cell membrane</location>
        <topology evidence="1">Multi-pass membrane protein</topology>
    </subcellularLocation>
</comment>
<comment type="similarity">
    <text evidence="2">Belongs to the EamA transporter family.</text>
</comment>
<feature type="transmembrane region" description="Helical" evidence="8">
    <location>
        <begin position="238"/>
        <end position="259"/>
    </location>
</feature>
<dbReference type="NCBIfam" id="TIGR00688">
    <property type="entry name" value="rarD"/>
    <property type="match status" value="1"/>
</dbReference>
<dbReference type="InterPro" id="IPR000620">
    <property type="entry name" value="EamA_dom"/>
</dbReference>
<keyword evidence="5 8" id="KW-0812">Transmembrane</keyword>
<dbReference type="InterPro" id="IPR004626">
    <property type="entry name" value="RarD"/>
</dbReference>
<evidence type="ECO:0000256" key="6">
    <source>
        <dbReference type="ARBA" id="ARBA00022989"/>
    </source>
</evidence>
<feature type="transmembrane region" description="Helical" evidence="8">
    <location>
        <begin position="178"/>
        <end position="195"/>
    </location>
</feature>
<feature type="transmembrane region" description="Helical" evidence="8">
    <location>
        <begin position="103"/>
        <end position="120"/>
    </location>
</feature>
<dbReference type="Proteomes" id="UP000268033">
    <property type="component" value="Unassembled WGS sequence"/>
</dbReference>
<evidence type="ECO:0000313" key="11">
    <source>
        <dbReference type="Proteomes" id="UP000268033"/>
    </source>
</evidence>
<keyword evidence="4" id="KW-1003">Cell membrane</keyword>
<dbReference type="PANTHER" id="PTHR22911">
    <property type="entry name" value="ACYL-MALONYL CONDENSING ENZYME-RELATED"/>
    <property type="match status" value="1"/>
</dbReference>
<dbReference type="PANTHER" id="PTHR22911:SF137">
    <property type="entry name" value="SOLUTE CARRIER FAMILY 35 MEMBER G2-RELATED"/>
    <property type="match status" value="1"/>
</dbReference>
<keyword evidence="11" id="KW-1185">Reference proteome</keyword>
<dbReference type="SUPFAM" id="SSF103481">
    <property type="entry name" value="Multidrug resistance efflux transporter EmrE"/>
    <property type="match status" value="2"/>
</dbReference>
<dbReference type="STRING" id="584787.GCA_001247655_00825"/>
<evidence type="ECO:0000256" key="4">
    <source>
        <dbReference type="ARBA" id="ARBA00022475"/>
    </source>
</evidence>
<keyword evidence="7 8" id="KW-0472">Membrane</keyword>
<sequence length="298" mass="33017">MASVDSKGTLYALSAYLLWGVAPVYFKLIQAVPAVEILSHRVIWSCVFLVALLLALGKVGTVRHVFKDKRQWRTLMLTACFIATNWGLYIWAVNNNHILEASLGYYINPLLNVALGMAFLGERLRRLQWFALALASAGVLAQLVYFGSLPWIALVLAFSFGCYGLFRKKVPVDPVAGLFVETLLLLPAACLYLWFNPSATAMTENPWSLNLLLVAAGIVTTVPLLCFIAAARHLPLSVLGFFQYIAPSLAFLLAVLVYGEQFDPHNALTFAFIWGALLLFTFDALRNQRQRAKQVATS</sequence>
<dbReference type="GO" id="GO:0005886">
    <property type="term" value="C:plasma membrane"/>
    <property type="evidence" value="ECO:0007669"/>
    <property type="project" value="UniProtKB-SubCell"/>
</dbReference>
<feature type="transmembrane region" description="Helical" evidence="8">
    <location>
        <begin position="42"/>
        <end position="60"/>
    </location>
</feature>
<proteinExistence type="inferred from homology"/>
<organism evidence="10 11">
    <name type="scientific">Gallaecimonas pentaromativorans</name>
    <dbReference type="NCBI Taxonomy" id="584787"/>
    <lineage>
        <taxon>Bacteria</taxon>
        <taxon>Pseudomonadati</taxon>
        <taxon>Pseudomonadota</taxon>
        <taxon>Gammaproteobacteria</taxon>
        <taxon>Enterobacterales</taxon>
        <taxon>Gallaecimonadaceae</taxon>
        <taxon>Gallaecimonas</taxon>
    </lineage>
</organism>
<name>A0A3N1P783_9GAMM</name>
<evidence type="ECO:0000313" key="10">
    <source>
        <dbReference type="EMBL" id="ROQ24405.1"/>
    </source>
</evidence>
<dbReference type="InterPro" id="IPR037185">
    <property type="entry name" value="EmrE-like"/>
</dbReference>
<feature type="transmembrane region" description="Helical" evidence="8">
    <location>
        <begin position="72"/>
        <end position="91"/>
    </location>
</feature>
<evidence type="ECO:0000256" key="3">
    <source>
        <dbReference type="ARBA" id="ARBA00022448"/>
    </source>
</evidence>
<protein>
    <submittedName>
        <fullName evidence="10">Chloramphenicol-sensitive protein RarD</fullName>
    </submittedName>
</protein>
<feature type="transmembrane region" description="Helical" evidence="8">
    <location>
        <begin position="9"/>
        <end position="30"/>
    </location>
</feature>
<dbReference type="EMBL" id="RJUL01000007">
    <property type="protein sequence ID" value="ROQ24405.1"/>
    <property type="molecule type" value="Genomic_DNA"/>
</dbReference>
<feature type="transmembrane region" description="Helical" evidence="8">
    <location>
        <begin position="265"/>
        <end position="285"/>
    </location>
</feature>
<feature type="transmembrane region" description="Helical" evidence="8">
    <location>
        <begin position="127"/>
        <end position="145"/>
    </location>
</feature>
<gene>
    <name evidence="10" type="ORF">EDC28_107288</name>
</gene>
<feature type="domain" description="EamA" evidence="9">
    <location>
        <begin position="7"/>
        <end position="140"/>
    </location>
</feature>
<evidence type="ECO:0000256" key="8">
    <source>
        <dbReference type="SAM" id="Phobius"/>
    </source>
</evidence>
<keyword evidence="6 8" id="KW-1133">Transmembrane helix</keyword>
<reference evidence="10 11" key="1">
    <citation type="submission" date="2018-11" db="EMBL/GenBank/DDBJ databases">
        <title>Genomic Encyclopedia of Type Strains, Phase IV (KMG-IV): sequencing the most valuable type-strain genomes for metagenomic binning, comparative biology and taxonomic classification.</title>
        <authorList>
            <person name="Goeker M."/>
        </authorList>
    </citation>
    <scope>NUCLEOTIDE SEQUENCE [LARGE SCALE GENOMIC DNA]</scope>
    <source>
        <strain evidence="10 11">DSM 21945</strain>
    </source>
</reference>
<feature type="transmembrane region" description="Helical" evidence="8">
    <location>
        <begin position="207"/>
        <end position="231"/>
    </location>
</feature>
<comment type="caution">
    <text evidence="10">The sequence shown here is derived from an EMBL/GenBank/DDBJ whole genome shotgun (WGS) entry which is preliminary data.</text>
</comment>
<evidence type="ECO:0000256" key="7">
    <source>
        <dbReference type="ARBA" id="ARBA00023136"/>
    </source>
</evidence>
<dbReference type="Pfam" id="PF00892">
    <property type="entry name" value="EamA"/>
    <property type="match status" value="2"/>
</dbReference>
<accession>A0A3N1P783</accession>
<feature type="transmembrane region" description="Helical" evidence="8">
    <location>
        <begin position="151"/>
        <end position="166"/>
    </location>
</feature>
<feature type="domain" description="EamA" evidence="9">
    <location>
        <begin position="152"/>
        <end position="281"/>
    </location>
</feature>
<evidence type="ECO:0000256" key="5">
    <source>
        <dbReference type="ARBA" id="ARBA00022692"/>
    </source>
</evidence>
<evidence type="ECO:0000256" key="2">
    <source>
        <dbReference type="ARBA" id="ARBA00007362"/>
    </source>
</evidence>